<protein>
    <submittedName>
        <fullName evidence="1">Ferric reductase</fullName>
    </submittedName>
</protein>
<organism evidence="1 2">
    <name type="scientific">Neofusicoccum parvum</name>
    <dbReference type="NCBI Taxonomy" id="310453"/>
    <lineage>
        <taxon>Eukaryota</taxon>
        <taxon>Fungi</taxon>
        <taxon>Dikarya</taxon>
        <taxon>Ascomycota</taxon>
        <taxon>Pezizomycotina</taxon>
        <taxon>Dothideomycetes</taxon>
        <taxon>Dothideomycetes incertae sedis</taxon>
        <taxon>Botryosphaeriales</taxon>
        <taxon>Botryosphaeriaceae</taxon>
        <taxon>Neofusicoccum</taxon>
    </lineage>
</organism>
<gene>
    <name evidence="1" type="primary">g12488</name>
    <name evidence="1" type="ORF">NpPPO83_00012488</name>
</gene>
<dbReference type="Proteomes" id="UP001165186">
    <property type="component" value="Unassembled WGS sequence"/>
</dbReference>
<evidence type="ECO:0000313" key="2">
    <source>
        <dbReference type="Proteomes" id="UP001165186"/>
    </source>
</evidence>
<sequence length="419" mass="46651">MLLTGYGAGNVVLSFLFVDFNGEKALEYLRDRTGVLCVLNMLPLFFLAGRNNPLICLTGISFDTFNLVHRWVGRIAVLHAVAHTVFYLIHEVQDYGWSHVADSISNDSFYTWGTVGLASFILIFIQAWSPIRHAFYEIFLHFHVFLTAVGLAGIWVHCQTKDLYQLFLVQIALGIFKAGQHIYLYMPRVGFYTSHPFSLAWSEGSDQSEKEICLERLDRSGLGKVSMSLLVRCRSGFTETLYQKAHSAPDGKFVTSALVEGPYGSEDLSSYDSVMLIAAGVGIAHHVPQLRALIDAHEQHTSAIRSITLIWIVQSPEHVEWIKPWLTEVISTQEGSSLVNIQIFATRAQAAEICSPPGTLVIPGKPNIEDLINTEVAQRNGACAVSVCGTGSLGDDVRRVIRGHHSTWNVDFFEESFSW</sequence>
<accession>A0ACB5S9E9</accession>
<name>A0ACB5S9E9_9PEZI</name>
<comment type="caution">
    <text evidence="1">The sequence shown here is derived from an EMBL/GenBank/DDBJ whole genome shotgun (WGS) entry which is preliminary data.</text>
</comment>
<keyword evidence="2" id="KW-1185">Reference proteome</keyword>
<reference evidence="1" key="1">
    <citation type="submission" date="2024-09" db="EMBL/GenBank/DDBJ databases">
        <title>Draft Genome Sequences of Neofusicoccum parvum.</title>
        <authorList>
            <person name="Ashida A."/>
            <person name="Camagna M."/>
            <person name="Tanaka A."/>
            <person name="Takemoto D."/>
        </authorList>
    </citation>
    <scope>NUCLEOTIDE SEQUENCE</scope>
    <source>
        <strain evidence="1">PPO83</strain>
    </source>
</reference>
<proteinExistence type="predicted"/>
<dbReference type="EMBL" id="BSXG01000211">
    <property type="protein sequence ID" value="GME31677.1"/>
    <property type="molecule type" value="Genomic_DNA"/>
</dbReference>
<evidence type="ECO:0000313" key="1">
    <source>
        <dbReference type="EMBL" id="GME31677.1"/>
    </source>
</evidence>